<name>X1EDC1_9ZZZZ</name>
<organism evidence="1">
    <name type="scientific">marine sediment metagenome</name>
    <dbReference type="NCBI Taxonomy" id="412755"/>
    <lineage>
        <taxon>unclassified sequences</taxon>
        <taxon>metagenomes</taxon>
        <taxon>ecological metagenomes</taxon>
    </lineage>
</organism>
<reference evidence="1" key="1">
    <citation type="journal article" date="2014" name="Front. Microbiol.">
        <title>High frequency of phylogenetically diverse reductive dehalogenase-homologous genes in deep subseafloor sedimentary metagenomes.</title>
        <authorList>
            <person name="Kawai M."/>
            <person name="Futagami T."/>
            <person name="Toyoda A."/>
            <person name="Takaki Y."/>
            <person name="Nishi S."/>
            <person name="Hori S."/>
            <person name="Arai W."/>
            <person name="Tsubouchi T."/>
            <person name="Morono Y."/>
            <person name="Uchiyama I."/>
            <person name="Ito T."/>
            <person name="Fujiyama A."/>
            <person name="Inagaki F."/>
            <person name="Takami H."/>
        </authorList>
    </citation>
    <scope>NUCLEOTIDE SEQUENCE</scope>
    <source>
        <strain evidence="1">Expedition CK06-06</strain>
    </source>
</reference>
<sequence length="56" mass="6388">MLNTIGLKILIIQKFKSGSFEYHKLKSTKENIKKMLIGTKIAASKTIKREKIIPLT</sequence>
<accession>X1EDC1</accession>
<protein>
    <submittedName>
        <fullName evidence="1">Uncharacterized protein</fullName>
    </submittedName>
</protein>
<evidence type="ECO:0000313" key="1">
    <source>
        <dbReference type="EMBL" id="GAH18345.1"/>
    </source>
</evidence>
<feature type="non-terminal residue" evidence="1">
    <location>
        <position position="56"/>
    </location>
</feature>
<proteinExistence type="predicted"/>
<comment type="caution">
    <text evidence="1">The sequence shown here is derived from an EMBL/GenBank/DDBJ whole genome shotgun (WGS) entry which is preliminary data.</text>
</comment>
<gene>
    <name evidence="1" type="ORF">S01H4_55461</name>
</gene>
<dbReference type="AlphaFoldDB" id="X1EDC1"/>
<dbReference type="EMBL" id="BART01032013">
    <property type="protein sequence ID" value="GAH18345.1"/>
    <property type="molecule type" value="Genomic_DNA"/>
</dbReference>